<protein>
    <recommendedName>
        <fullName evidence="11">Zinc metalloprotease</fullName>
        <ecNumber evidence="11">3.4.24.-</ecNumber>
    </recommendedName>
</protein>
<proteinExistence type="inferred from homology"/>
<reference evidence="13 14" key="1">
    <citation type="submission" date="2017-05" db="EMBL/GenBank/DDBJ databases">
        <authorList>
            <person name="Varghese N."/>
            <person name="Submissions S."/>
        </authorList>
    </citation>
    <scope>NUCLEOTIDE SEQUENCE [LARGE SCALE GENOMIC DNA]</scope>
    <source>
        <strain evidence="13 14">DSM 21985</strain>
    </source>
</reference>
<dbReference type="OrthoDB" id="9782003at2"/>
<dbReference type="NCBIfam" id="TIGR00054">
    <property type="entry name" value="RIP metalloprotease RseP"/>
    <property type="match status" value="1"/>
</dbReference>
<evidence type="ECO:0000256" key="11">
    <source>
        <dbReference type="RuleBase" id="RU362031"/>
    </source>
</evidence>
<dbReference type="RefSeq" id="WP_142452746.1">
    <property type="nucleotide sequence ID" value="NZ_FXTP01000001.1"/>
</dbReference>
<dbReference type="EC" id="3.4.24.-" evidence="11"/>
<dbReference type="Pfam" id="PF02163">
    <property type="entry name" value="Peptidase_M50"/>
    <property type="match status" value="1"/>
</dbReference>
<gene>
    <name evidence="13" type="ORF">SAMN06265219_101226</name>
</gene>
<comment type="subcellular location">
    <subcellularLocation>
        <location evidence="2">Membrane</location>
        <topology evidence="2">Multi-pass membrane protein</topology>
    </subcellularLocation>
</comment>
<evidence type="ECO:0000259" key="12">
    <source>
        <dbReference type="PROSITE" id="PS50106"/>
    </source>
</evidence>
<feature type="transmembrane region" description="Helical" evidence="11">
    <location>
        <begin position="12"/>
        <end position="32"/>
    </location>
</feature>
<dbReference type="CDD" id="cd23081">
    <property type="entry name" value="cpPDZ_EcRseP-like"/>
    <property type="match status" value="1"/>
</dbReference>
<evidence type="ECO:0000256" key="1">
    <source>
        <dbReference type="ARBA" id="ARBA00001947"/>
    </source>
</evidence>
<evidence type="ECO:0000256" key="4">
    <source>
        <dbReference type="ARBA" id="ARBA00022670"/>
    </source>
</evidence>
<dbReference type="EMBL" id="FXTP01000001">
    <property type="protein sequence ID" value="SMO35826.1"/>
    <property type="molecule type" value="Genomic_DNA"/>
</dbReference>
<feature type="transmembrane region" description="Helical" evidence="11">
    <location>
        <begin position="419"/>
        <end position="437"/>
    </location>
</feature>
<dbReference type="SUPFAM" id="SSF50156">
    <property type="entry name" value="PDZ domain-like"/>
    <property type="match status" value="2"/>
</dbReference>
<keyword evidence="14" id="KW-1185">Reference proteome</keyword>
<evidence type="ECO:0000256" key="8">
    <source>
        <dbReference type="ARBA" id="ARBA00022989"/>
    </source>
</evidence>
<dbReference type="InterPro" id="IPR008915">
    <property type="entry name" value="Peptidase_M50"/>
</dbReference>
<dbReference type="InterPro" id="IPR036034">
    <property type="entry name" value="PDZ_sf"/>
</dbReference>
<keyword evidence="11" id="KW-0479">Metal-binding</keyword>
<keyword evidence="5 11" id="KW-0812">Transmembrane</keyword>
<keyword evidence="7 11" id="KW-0862">Zinc</keyword>
<keyword evidence="8 11" id="KW-1133">Transmembrane helix</keyword>
<keyword evidence="9 11" id="KW-0482">Metalloprotease</keyword>
<evidence type="ECO:0000313" key="13">
    <source>
        <dbReference type="EMBL" id="SMO35826.1"/>
    </source>
</evidence>
<dbReference type="GO" id="GO:0016020">
    <property type="term" value="C:membrane"/>
    <property type="evidence" value="ECO:0007669"/>
    <property type="project" value="UniProtKB-SubCell"/>
</dbReference>
<dbReference type="AlphaFoldDB" id="A0A521ALZ9"/>
<dbReference type="SMART" id="SM00228">
    <property type="entry name" value="PDZ"/>
    <property type="match status" value="2"/>
</dbReference>
<dbReference type="Pfam" id="PF17820">
    <property type="entry name" value="PDZ_6"/>
    <property type="match status" value="1"/>
</dbReference>
<evidence type="ECO:0000256" key="10">
    <source>
        <dbReference type="ARBA" id="ARBA00023136"/>
    </source>
</evidence>
<keyword evidence="6 11" id="KW-0378">Hydrolase</keyword>
<evidence type="ECO:0000313" key="14">
    <source>
        <dbReference type="Proteomes" id="UP000317557"/>
    </source>
</evidence>
<comment type="cofactor">
    <cofactor evidence="1 11">
        <name>Zn(2+)</name>
        <dbReference type="ChEBI" id="CHEBI:29105"/>
    </cofactor>
</comment>
<accession>A0A521ALZ9</accession>
<evidence type="ECO:0000256" key="9">
    <source>
        <dbReference type="ARBA" id="ARBA00023049"/>
    </source>
</evidence>
<evidence type="ECO:0000256" key="5">
    <source>
        <dbReference type="ARBA" id="ARBA00022692"/>
    </source>
</evidence>
<evidence type="ECO:0000256" key="2">
    <source>
        <dbReference type="ARBA" id="ARBA00004141"/>
    </source>
</evidence>
<dbReference type="InterPro" id="IPR041489">
    <property type="entry name" value="PDZ_6"/>
</dbReference>
<dbReference type="InterPro" id="IPR004387">
    <property type="entry name" value="Pept_M50_Zn"/>
</dbReference>
<dbReference type="InterPro" id="IPR001478">
    <property type="entry name" value="PDZ"/>
</dbReference>
<feature type="domain" description="PDZ" evidence="12">
    <location>
        <begin position="226"/>
        <end position="279"/>
    </location>
</feature>
<dbReference type="GO" id="GO:0006508">
    <property type="term" value="P:proteolysis"/>
    <property type="evidence" value="ECO:0007669"/>
    <property type="project" value="UniProtKB-KW"/>
</dbReference>
<feature type="transmembrane region" description="Helical" evidence="11">
    <location>
        <begin position="367"/>
        <end position="389"/>
    </location>
</feature>
<evidence type="ECO:0000256" key="7">
    <source>
        <dbReference type="ARBA" id="ARBA00022833"/>
    </source>
</evidence>
<organism evidence="13 14">
    <name type="scientific">Gracilimonas mengyeensis</name>
    <dbReference type="NCBI Taxonomy" id="1302730"/>
    <lineage>
        <taxon>Bacteria</taxon>
        <taxon>Pseudomonadati</taxon>
        <taxon>Balneolota</taxon>
        <taxon>Balneolia</taxon>
        <taxon>Balneolales</taxon>
        <taxon>Balneolaceae</taxon>
        <taxon>Gracilimonas</taxon>
    </lineage>
</organism>
<dbReference type="PROSITE" id="PS50106">
    <property type="entry name" value="PDZ"/>
    <property type="match status" value="1"/>
</dbReference>
<dbReference type="PANTHER" id="PTHR42837">
    <property type="entry name" value="REGULATOR OF SIGMA-E PROTEASE RSEP"/>
    <property type="match status" value="1"/>
</dbReference>
<dbReference type="Gene3D" id="2.30.42.10">
    <property type="match status" value="2"/>
</dbReference>
<dbReference type="GO" id="GO:0046872">
    <property type="term" value="F:metal ion binding"/>
    <property type="evidence" value="ECO:0007669"/>
    <property type="project" value="UniProtKB-KW"/>
</dbReference>
<dbReference type="CDD" id="cd06163">
    <property type="entry name" value="S2P-M50_PDZ_RseP-like"/>
    <property type="match status" value="1"/>
</dbReference>
<feature type="transmembrane region" description="Helical" evidence="11">
    <location>
        <begin position="105"/>
        <end position="126"/>
    </location>
</feature>
<dbReference type="Proteomes" id="UP000317557">
    <property type="component" value="Unassembled WGS sequence"/>
</dbReference>
<comment type="similarity">
    <text evidence="3 11">Belongs to the peptidase M50B family.</text>
</comment>
<keyword evidence="4 13" id="KW-0645">Protease</keyword>
<name>A0A521ALZ9_9BACT</name>
<dbReference type="PANTHER" id="PTHR42837:SF2">
    <property type="entry name" value="MEMBRANE METALLOPROTEASE ARASP2, CHLOROPLASTIC-RELATED"/>
    <property type="match status" value="1"/>
</dbReference>
<evidence type="ECO:0000256" key="6">
    <source>
        <dbReference type="ARBA" id="ARBA00022801"/>
    </source>
</evidence>
<evidence type="ECO:0000256" key="3">
    <source>
        <dbReference type="ARBA" id="ARBA00007931"/>
    </source>
</evidence>
<dbReference type="GO" id="GO:0004222">
    <property type="term" value="F:metalloendopeptidase activity"/>
    <property type="evidence" value="ECO:0007669"/>
    <property type="project" value="InterPro"/>
</dbReference>
<sequence>MDWFLNLLNTLLIFGGALMLLVFVHELGHFLAAKLFGMRVERFSIGFPPRVWGFQKGETDYCIGATPLGGYVKISGMIDESLDTDHLEKEPEPWEFRSKPVWQRIITITAGVIFNMILAVMIYFGMTYTQGKAVLPIEETEGIYVPETSLLHEVGFQTGDKIVGVNGERATYFNDLVSLSNLTSDNLNYTVIRDGNEVNIPVSPNYLDSLKTRGFISPEYTYPSTISSVQAGSPAASAGLEAGDKFISANGNSVKYWVQLVDIIQNAEGAIDFGIQRGDSVFYTSIAPDPETQTVGIVSPTLDMAGATRIDYGLFESISEGYHETVDRTVGTVQAFARMFSGDISVTQNLGGPIAIANMTREATDRAGWIGFWNITALLSITLAILNILPIPALDGGHLVFLIYEGITRREPSEKVRMVAQQIGFFIMIAIFIFVMFNDAFRYF</sequence>
<keyword evidence="10 11" id="KW-0472">Membrane</keyword>